<evidence type="ECO:0000256" key="1">
    <source>
        <dbReference type="SAM" id="MobiDB-lite"/>
    </source>
</evidence>
<organism evidence="2 3">
    <name type="scientific">Handelsmanbacteria sp. (strain RIFCSPLOWO2_12_FULL_64_10)</name>
    <dbReference type="NCBI Taxonomy" id="1817868"/>
    <lineage>
        <taxon>Bacteria</taxon>
        <taxon>Candidatus Handelsmaniibacteriota</taxon>
    </lineage>
</organism>
<gene>
    <name evidence="2" type="ORF">A3F84_08165</name>
</gene>
<dbReference type="Gene3D" id="2.70.98.70">
    <property type="match status" value="1"/>
</dbReference>
<dbReference type="EMBL" id="MFKF01000419">
    <property type="protein sequence ID" value="OGG44006.1"/>
    <property type="molecule type" value="Genomic_DNA"/>
</dbReference>
<accession>A0A1F6C461</accession>
<feature type="region of interest" description="Disordered" evidence="1">
    <location>
        <begin position="534"/>
        <end position="555"/>
    </location>
</feature>
<evidence type="ECO:0000313" key="3">
    <source>
        <dbReference type="Proteomes" id="UP000178606"/>
    </source>
</evidence>
<evidence type="ECO:0000313" key="2">
    <source>
        <dbReference type="EMBL" id="OGG44006.1"/>
    </source>
</evidence>
<dbReference type="Proteomes" id="UP000178606">
    <property type="component" value="Unassembled WGS sequence"/>
</dbReference>
<name>A0A1F6C461_HANXR</name>
<proteinExistence type="predicted"/>
<dbReference type="InterPro" id="IPR008929">
    <property type="entry name" value="Chondroitin_lyas"/>
</dbReference>
<dbReference type="Gene3D" id="1.50.10.100">
    <property type="entry name" value="Chondroitin AC/alginate lyase"/>
    <property type="match status" value="1"/>
</dbReference>
<sequence>MEPDHSEWWTLNEWVMPRRWPLGEAFEEIKQERTLHTPEEVARARRHVQTRAWAKDHLKRVLAEAEQWAQKSDDFLWDLVLPTTVPRRHYVNQLRGCPVHGVAVKDFDTFHPWRLDVEHHPYKLQCPVGGEWYPSNDFASGDLTSGPYPDDGWGCKIGDEVYYFIAEYAEQVYLRHIRHSVASLPEAYLLTGDPLFAHKAAILLCRQAEEYRRLSECLDHRARCDCGYPRRLPRDPLTRPNGNGWVGMVTDRIWENDYVTLFASAYDAIFDALDTDRELFALLRRQGRDIPDGAGLRRFFETHFLRVAAQALLDQAIYGNDGMHQTAMMHVALVLDAERCRELADWAYSGVGQMRAHLPNYFFKDGAAYESLGGYNRIHGEGFWRVVGLMERLRSLRPSLYPASRYPRVTDDPKGRLLFDFPLRILCIDRYSPQVGDTGGIPSARRAGRRWVSDDASASAYDLAFRLYGEPDFARVLYAGTGETIPPPDPFAGEIDDRVRQAIAAHGAEIERRTDLRDGYGIAFLRRGAGRGRRLLNDSQDRSPLPNPGESSGEGDHARALFLWYGECRGHGHDDLLDIGLFARGLSLMQSLGYPRSWHYCLDWEKNWATHYKVGIGGLEGGVRYRGVARLIADLGPVQVVEACGDPYTETTDPHRRYALFNPKSKIQNPKSASPHVYSRTAFLLDLSDEDCCVVDLFRVRGGTEHVWSFHGPPGHTTTEGLTLTPQPGGTAAGPDVGYGEVEKVQEKAYRALCYMDQVSRARPDGPWAADWALGDDPDTHLRVTVLSPPGIEVIAAKGRSVSGGRPYELDWVLARSSLTPHASRLTPHASQFVSLIEPYCGTRAVRSVRSLGIEGPQDAPFPPVALRIEAEGQTHTVLATAAPHALHRITGGTLFQGEYGVIREQGGRVRSMTLVGATYLLVGDLAVEAERGWIEAEIEAVDRGRNEVTVGLPFDALEAGRFVTILNEVRSVAYRIEEVREENGRTILRLDQAPKIGEGLATGFRDGEIETSTLFPLAGISGLRYYHGARLTDATGRHEYRVADLRRPDREAPGYRVYLDPDLHPGLTAAKLRRAFASKKDALFHLWDFGVGDRLRIPVTAVVTFSEQGHEVRANAPVRVSSQKGV</sequence>
<comment type="caution">
    <text evidence="2">The sequence shown here is derived from an EMBL/GenBank/DDBJ whole genome shotgun (WGS) entry which is preliminary data.</text>
</comment>
<reference evidence="2 3" key="1">
    <citation type="journal article" date="2016" name="Nat. Commun.">
        <title>Thousands of microbial genomes shed light on interconnected biogeochemical processes in an aquifer system.</title>
        <authorList>
            <person name="Anantharaman K."/>
            <person name="Brown C.T."/>
            <person name="Hug L.A."/>
            <person name="Sharon I."/>
            <person name="Castelle C.J."/>
            <person name="Probst A.J."/>
            <person name="Thomas B.C."/>
            <person name="Singh A."/>
            <person name="Wilkins M.J."/>
            <person name="Karaoz U."/>
            <person name="Brodie E.L."/>
            <person name="Williams K.H."/>
            <person name="Hubbard S.S."/>
            <person name="Banfield J.F."/>
        </authorList>
    </citation>
    <scope>NUCLEOTIDE SEQUENCE [LARGE SCALE GENOMIC DNA]</scope>
    <source>
        <strain evidence="3">RIFCSPLOWO2_12_FULL_64_10</strain>
    </source>
</reference>
<evidence type="ECO:0008006" key="4">
    <source>
        <dbReference type="Google" id="ProtNLM"/>
    </source>
</evidence>
<dbReference type="AlphaFoldDB" id="A0A1F6C461"/>
<protein>
    <recommendedName>
        <fullName evidence="4">Alginate lyase domain-containing protein</fullName>
    </recommendedName>
</protein>
<dbReference type="SUPFAM" id="SSF48230">
    <property type="entry name" value="Chondroitin AC/alginate lyase"/>
    <property type="match status" value="1"/>
</dbReference>